<proteinExistence type="predicted"/>
<keyword evidence="1" id="KW-0378">Hydrolase</keyword>
<feature type="domain" description="AB hydrolase-1" evidence="2">
    <location>
        <begin position="30"/>
        <end position="281"/>
    </location>
</feature>
<accession>A0A4R1HUK6</accession>
<evidence type="ECO:0000256" key="1">
    <source>
        <dbReference type="ARBA" id="ARBA00022801"/>
    </source>
</evidence>
<dbReference type="SUPFAM" id="SSF53474">
    <property type="entry name" value="alpha/beta-Hydrolases"/>
    <property type="match status" value="1"/>
</dbReference>
<keyword evidence="4" id="KW-1185">Reference proteome</keyword>
<evidence type="ECO:0000259" key="2">
    <source>
        <dbReference type="Pfam" id="PF00561"/>
    </source>
</evidence>
<gene>
    <name evidence="3" type="ORF">EV378_0102</name>
</gene>
<reference evidence="3 4" key="1">
    <citation type="submission" date="2019-03" db="EMBL/GenBank/DDBJ databases">
        <title>Sequencing the genomes of 1000 actinobacteria strains.</title>
        <authorList>
            <person name="Klenk H.-P."/>
        </authorList>
    </citation>
    <scope>NUCLEOTIDE SEQUENCE [LARGE SCALE GENOMIC DNA]</scope>
    <source>
        <strain evidence="3 4">DSM 44969</strain>
    </source>
</reference>
<dbReference type="InterPro" id="IPR000639">
    <property type="entry name" value="Epox_hydrolase-like"/>
</dbReference>
<dbReference type="OrthoDB" id="2987348at2"/>
<evidence type="ECO:0000313" key="4">
    <source>
        <dbReference type="Proteomes" id="UP000295560"/>
    </source>
</evidence>
<dbReference type="PRINTS" id="PR00412">
    <property type="entry name" value="EPOXHYDRLASE"/>
</dbReference>
<dbReference type="PANTHER" id="PTHR43329">
    <property type="entry name" value="EPOXIDE HYDROLASE"/>
    <property type="match status" value="1"/>
</dbReference>
<dbReference type="RefSeq" id="WP_132420767.1">
    <property type="nucleotide sequence ID" value="NZ_SMFZ01000001.1"/>
</dbReference>
<comment type="caution">
    <text evidence="3">The sequence shown here is derived from an EMBL/GenBank/DDBJ whole genome shotgun (WGS) entry which is preliminary data.</text>
</comment>
<protein>
    <submittedName>
        <fullName evidence="3">Pimeloyl-ACP methyl ester carboxylesterase</fullName>
    </submittedName>
</protein>
<dbReference type="InterPro" id="IPR000073">
    <property type="entry name" value="AB_hydrolase_1"/>
</dbReference>
<dbReference type="Proteomes" id="UP000295560">
    <property type="component" value="Unassembled WGS sequence"/>
</dbReference>
<dbReference type="AlphaFoldDB" id="A0A4R1HUK6"/>
<dbReference type="GO" id="GO:0016787">
    <property type="term" value="F:hydrolase activity"/>
    <property type="evidence" value="ECO:0007669"/>
    <property type="project" value="UniProtKB-KW"/>
</dbReference>
<dbReference type="EMBL" id="SMFZ01000001">
    <property type="protein sequence ID" value="TCK24330.1"/>
    <property type="molecule type" value="Genomic_DNA"/>
</dbReference>
<organism evidence="3 4">
    <name type="scientific">Pseudonocardia endophytica</name>
    <dbReference type="NCBI Taxonomy" id="401976"/>
    <lineage>
        <taxon>Bacteria</taxon>
        <taxon>Bacillati</taxon>
        <taxon>Actinomycetota</taxon>
        <taxon>Actinomycetes</taxon>
        <taxon>Pseudonocardiales</taxon>
        <taxon>Pseudonocardiaceae</taxon>
        <taxon>Pseudonocardia</taxon>
    </lineage>
</organism>
<sequence>MSIRRPEDFTHHEQQIPGVTLHYVREGSGPPLVLMHGWPGFWWEWHKVIGPLAESYDVIVPDHRGYGLSEKPDLNDPSLYTLEQAIDDIDALLEALGIEQAFLVGHDWAALMMHKLVRKYRHRVIKAMTFDPMTPEFGPFYLNAPHVAESWYSQFQQLDMAVELVSSSREACATYFRHFLDHWAYRAPLLSEEEFEIYVDHFMLPGNVHGGFNWYRANLSVTSAPFNQLDNTLSDVPITFLWGMGDTVVPPDVSSHIPKYYTNFTMEYVPDAGHYMMVEKPDVVIDRVRSNFR</sequence>
<dbReference type="Gene3D" id="3.40.50.1820">
    <property type="entry name" value="alpha/beta hydrolase"/>
    <property type="match status" value="1"/>
</dbReference>
<evidence type="ECO:0000313" key="3">
    <source>
        <dbReference type="EMBL" id="TCK24330.1"/>
    </source>
</evidence>
<dbReference type="Pfam" id="PF00561">
    <property type="entry name" value="Abhydrolase_1"/>
    <property type="match status" value="1"/>
</dbReference>
<name>A0A4R1HUK6_PSEEN</name>
<dbReference type="InterPro" id="IPR029058">
    <property type="entry name" value="AB_hydrolase_fold"/>
</dbReference>